<dbReference type="InParanoid" id="A0A409VWZ9"/>
<dbReference type="InterPro" id="IPR016024">
    <property type="entry name" value="ARM-type_fold"/>
</dbReference>
<dbReference type="AlphaFoldDB" id="A0A409VWZ9"/>
<dbReference type="InterPro" id="IPR011989">
    <property type="entry name" value="ARM-like"/>
</dbReference>
<name>A0A409VWZ9_PSICY</name>
<organism evidence="3 4">
    <name type="scientific">Psilocybe cyanescens</name>
    <dbReference type="NCBI Taxonomy" id="93625"/>
    <lineage>
        <taxon>Eukaryota</taxon>
        <taxon>Fungi</taxon>
        <taxon>Dikarya</taxon>
        <taxon>Basidiomycota</taxon>
        <taxon>Agaricomycotina</taxon>
        <taxon>Agaricomycetes</taxon>
        <taxon>Agaricomycetidae</taxon>
        <taxon>Agaricales</taxon>
        <taxon>Agaricineae</taxon>
        <taxon>Strophariaceae</taxon>
        <taxon>Psilocybe</taxon>
    </lineage>
</organism>
<sequence length="854" mass="95883">MPKSTPSRTLPSSNSWQTYYTGSPAPQYTLSHFVDSEEQGFSSDQNSWNEHGSEAAEHAQIWHIYNDESTKLDAAVIDGCNRGIDVLLVFVSSDIQIQINSRPTEETFETGLFSAVLTTFIIQSYQQMLSNPADTTNALLLLIISDLRSSSLLNISNSDINVPTPQGNNSPSASQIRWVNGLWFAALSCSLSAALVSMLAKQWIQPIPNVSGSPRYRARQRQRRYTQLQDWHVFVTINALPVLLHIALLLFFAGIIMLLWSADIGIVAATFTIVALAYIFYAGSMWISLMNPDCPYQHPISEELRRWVTRQNGTPKYIDLEKNTNQTVRSARTLIGPITPSVDDHIDAHCLVWLLQHCTNDDTIAATLRSIGGLPHDFAAFHILREAGAIHMVLQQFSNCFHRDISFDSQWHITDSENAEMYCRAWIRLTHGTSQAWPQDLRRPLHTLRDGATNLHISAIAACTCALDSLESRGSQLALLAHLNQLANGEQNYSELTQHWLLETFLECSLSWELHLAVVNDIVARAVPVLLRLLQRATDKSGSQDHAAIAAILHSLSVGEISAASLWDERKRYFNFHKIAIPSLAAIIRDPTRFGVEGELLDFTVTEFSRLAAPAFMSEYFPSQVKSIARQGLSKLYLEGRVGVGLVPDPVLADILQILYPPVTITEEQRPLFVKSLIQTLTSSNDVNVAICSIRLLEPLLKNCHNSVVRSFAEENGIPALLRAAHTGDTDSRRLQIECIRTLCIFIHSSAQSSTEETLCPSHPPALEKQFDAIFQSDFFTTLISVVDARRWWLEEIAEIWVPSLLHLCEVRPHERIWRSVEIVFRNFAELNDGEDGAERLLDDLDKMKRILEH</sequence>
<dbReference type="InterPro" id="IPR045338">
    <property type="entry name" value="DUF6535"/>
</dbReference>
<feature type="transmembrane region" description="Helical" evidence="1">
    <location>
        <begin position="264"/>
        <end position="281"/>
    </location>
</feature>
<dbReference type="Gene3D" id="1.25.10.10">
    <property type="entry name" value="Leucine-rich Repeat Variant"/>
    <property type="match status" value="1"/>
</dbReference>
<feature type="transmembrane region" description="Helical" evidence="1">
    <location>
        <begin position="178"/>
        <end position="200"/>
    </location>
</feature>
<dbReference type="OrthoDB" id="3185525at2759"/>
<comment type="caution">
    <text evidence="3">The sequence shown here is derived from an EMBL/GenBank/DDBJ whole genome shotgun (WGS) entry which is preliminary data.</text>
</comment>
<evidence type="ECO:0000313" key="3">
    <source>
        <dbReference type="EMBL" id="PPQ70802.1"/>
    </source>
</evidence>
<protein>
    <recommendedName>
        <fullName evidence="2">DUF6535 domain-containing protein</fullName>
    </recommendedName>
</protein>
<dbReference type="Proteomes" id="UP000283269">
    <property type="component" value="Unassembled WGS sequence"/>
</dbReference>
<dbReference type="SUPFAM" id="SSF48371">
    <property type="entry name" value="ARM repeat"/>
    <property type="match status" value="1"/>
</dbReference>
<reference evidence="3 4" key="1">
    <citation type="journal article" date="2018" name="Evol. Lett.">
        <title>Horizontal gene cluster transfer increased hallucinogenic mushroom diversity.</title>
        <authorList>
            <person name="Reynolds H.T."/>
            <person name="Vijayakumar V."/>
            <person name="Gluck-Thaler E."/>
            <person name="Korotkin H.B."/>
            <person name="Matheny P.B."/>
            <person name="Slot J.C."/>
        </authorList>
    </citation>
    <scope>NUCLEOTIDE SEQUENCE [LARGE SCALE GENOMIC DNA]</scope>
    <source>
        <strain evidence="3 4">2631</strain>
    </source>
</reference>
<proteinExistence type="predicted"/>
<dbReference type="STRING" id="93625.A0A409VWZ9"/>
<feature type="transmembrane region" description="Helical" evidence="1">
    <location>
        <begin position="231"/>
        <end position="258"/>
    </location>
</feature>
<dbReference type="Pfam" id="PF20153">
    <property type="entry name" value="DUF6535"/>
    <property type="match status" value="1"/>
</dbReference>
<keyword evidence="1" id="KW-1133">Transmembrane helix</keyword>
<keyword evidence="4" id="KW-1185">Reference proteome</keyword>
<accession>A0A409VWZ9</accession>
<evidence type="ECO:0000256" key="1">
    <source>
        <dbReference type="SAM" id="Phobius"/>
    </source>
</evidence>
<feature type="domain" description="DUF6535" evidence="2">
    <location>
        <begin position="62"/>
        <end position="261"/>
    </location>
</feature>
<evidence type="ECO:0000259" key="2">
    <source>
        <dbReference type="Pfam" id="PF20153"/>
    </source>
</evidence>
<keyword evidence="1" id="KW-0812">Transmembrane</keyword>
<dbReference type="EMBL" id="NHYD01003889">
    <property type="protein sequence ID" value="PPQ70802.1"/>
    <property type="molecule type" value="Genomic_DNA"/>
</dbReference>
<evidence type="ECO:0000313" key="4">
    <source>
        <dbReference type="Proteomes" id="UP000283269"/>
    </source>
</evidence>
<keyword evidence="1" id="KW-0472">Membrane</keyword>
<gene>
    <name evidence="3" type="ORF">CVT25_000029</name>
</gene>